<organism evidence="1 2">
    <name type="scientific">Streptomyces phage Mildred21</name>
    <dbReference type="NCBI Taxonomy" id="2023959"/>
    <lineage>
        <taxon>Viruses</taxon>
        <taxon>Duplodnaviria</taxon>
        <taxon>Heunggongvirae</taxon>
        <taxon>Uroviricota</taxon>
        <taxon>Caudoviricetes</taxon>
        <taxon>Stanwilliamsviridae</taxon>
        <taxon>Boydwoodruffvirinae</taxon>
        <taxon>Samistivirus</taxon>
        <taxon>Samistivirus mildred21</taxon>
    </lineage>
</organism>
<evidence type="ECO:0000313" key="1">
    <source>
        <dbReference type="EMBL" id="ASR75541.1"/>
    </source>
</evidence>
<dbReference type="OrthoDB" id="26362at10239"/>
<sequence>MRFAFGLRPGHVTKHGTVVAVQKTFDGKHMQLTLAGRSDNVVISKYTIVRTTFWS</sequence>
<evidence type="ECO:0000313" key="2">
    <source>
        <dbReference type="Proteomes" id="UP000223009"/>
    </source>
</evidence>
<keyword evidence="2" id="KW-1185">Reference proteome</keyword>
<name>A0A222YU77_9CAUD</name>
<reference evidence="1 2" key="1">
    <citation type="submission" date="2017-05" db="EMBL/GenBank/DDBJ databases">
        <authorList>
            <person name="Chapman J."/>
            <person name="Chang C."/>
            <person name="Suresh T."/>
            <person name="Shishido T.C."/>
            <person name="Bindert I."/>
            <person name="Shaffer C.D."/>
            <person name="Weston-Hafer K.A."/>
            <person name="Russell D.A."/>
            <person name="Pope W.H."/>
            <person name="Jacobs-Sera D."/>
            <person name="Hendrix R.W."/>
            <person name="Hatfull G.F."/>
        </authorList>
    </citation>
    <scope>NUCLEOTIDE SEQUENCE [LARGE SCALE GENOMIC DNA]</scope>
</reference>
<accession>A0A222YU77</accession>
<dbReference type="Proteomes" id="UP000223009">
    <property type="component" value="Segment"/>
</dbReference>
<gene>
    <name evidence="1" type="ORF">SEA_MILDRED21_160</name>
</gene>
<proteinExistence type="predicted"/>
<protein>
    <submittedName>
        <fullName evidence="1">Uncharacterized protein</fullName>
    </submittedName>
</protein>
<dbReference type="EMBL" id="MF155946">
    <property type="protein sequence ID" value="ASR75541.1"/>
    <property type="molecule type" value="Genomic_DNA"/>
</dbReference>